<dbReference type="PROSITE" id="PS51178">
    <property type="entry name" value="PASTA"/>
    <property type="match status" value="2"/>
</dbReference>
<feature type="domain" description="PASTA" evidence="1">
    <location>
        <begin position="43"/>
        <end position="108"/>
    </location>
</feature>
<accession>A0A9X2F5K9</accession>
<dbReference type="Gene3D" id="3.30.10.20">
    <property type="match status" value="3"/>
</dbReference>
<dbReference type="SUPFAM" id="SSF54184">
    <property type="entry name" value="Penicillin-binding protein 2x (pbp-2x), c-terminal domain"/>
    <property type="match status" value="1"/>
</dbReference>
<dbReference type="RefSeq" id="WP_252589577.1">
    <property type="nucleotide sequence ID" value="NZ_JAMWYS010000058.1"/>
</dbReference>
<evidence type="ECO:0000259" key="1">
    <source>
        <dbReference type="PROSITE" id="PS51178"/>
    </source>
</evidence>
<proteinExistence type="predicted"/>
<feature type="domain" description="PASTA" evidence="1">
    <location>
        <begin position="110"/>
        <end position="180"/>
    </location>
</feature>
<comment type="caution">
    <text evidence="2">The sequence shown here is derived from an EMBL/GenBank/DDBJ whole genome shotgun (WGS) entry which is preliminary data.</text>
</comment>
<protein>
    <submittedName>
        <fullName evidence="2">PASTA domain-containing protein</fullName>
    </submittedName>
</protein>
<name>A0A9X2F5K9_9SPHI</name>
<organism evidence="2 3">
    <name type="scientific">Solitalea agri</name>
    <dbReference type="NCBI Taxonomy" id="2953739"/>
    <lineage>
        <taxon>Bacteria</taxon>
        <taxon>Pseudomonadati</taxon>
        <taxon>Bacteroidota</taxon>
        <taxon>Sphingobacteriia</taxon>
        <taxon>Sphingobacteriales</taxon>
        <taxon>Sphingobacteriaceae</taxon>
        <taxon>Solitalea</taxon>
    </lineage>
</organism>
<dbReference type="SMART" id="SM00740">
    <property type="entry name" value="PASTA"/>
    <property type="match status" value="3"/>
</dbReference>
<dbReference type="CDD" id="cd06577">
    <property type="entry name" value="PASTA_pknB"/>
    <property type="match status" value="3"/>
</dbReference>
<keyword evidence="3" id="KW-1185">Reference proteome</keyword>
<dbReference type="EMBL" id="JAMWYS010000058">
    <property type="protein sequence ID" value="MCO4294545.1"/>
    <property type="molecule type" value="Genomic_DNA"/>
</dbReference>
<reference evidence="2" key="1">
    <citation type="submission" date="2022-06" db="EMBL/GenBank/DDBJ databases">
        <title>Solitalea sp. MAHUQ-68 isolated from rhizospheric soil.</title>
        <authorList>
            <person name="Huq M.A."/>
        </authorList>
    </citation>
    <scope>NUCLEOTIDE SEQUENCE</scope>
    <source>
        <strain evidence="2">MAHUQ-68</strain>
    </source>
</reference>
<sequence length="256" mass="27912">MFKKFFAFLLTPEFRKNLIFAALLVFLLVFIAIFSLRVFTKHGESLTLPDLSGLTVKQAEDLTASGNIEFKVDTVFIQGKIPGTIVQQDPDPKTEVKEGRTVYLLIQSFTPPEIKLPDLEGKTLTEARAVIEGYGLKMGEMIYKSDIAKDVVLGVTYRGMTINAGTGLPKGATVGLVLGNGFGAASINIPDLTGLTLQEAIFTIRGNSLLLGKVTYDGEISDSTQAKVYKQDPPYVLGDTTTIQQGSMINIFLHQE</sequence>
<gene>
    <name evidence="2" type="ORF">NF867_16905</name>
</gene>
<dbReference type="Pfam" id="PF03793">
    <property type="entry name" value="PASTA"/>
    <property type="match status" value="2"/>
</dbReference>
<evidence type="ECO:0000313" key="3">
    <source>
        <dbReference type="Proteomes" id="UP001155182"/>
    </source>
</evidence>
<dbReference type="Proteomes" id="UP001155182">
    <property type="component" value="Unassembled WGS sequence"/>
</dbReference>
<dbReference type="AlphaFoldDB" id="A0A9X2F5K9"/>
<dbReference type="InterPro" id="IPR005543">
    <property type="entry name" value="PASTA_dom"/>
</dbReference>
<evidence type="ECO:0000313" key="2">
    <source>
        <dbReference type="EMBL" id="MCO4294545.1"/>
    </source>
</evidence>